<keyword evidence="5" id="KW-1185">Reference proteome</keyword>
<gene>
    <name evidence="4" type="ORF">ACFQZM_48795</name>
</gene>
<feature type="domain" description="Thioesterase" evidence="3">
    <location>
        <begin position="45"/>
        <end position="108"/>
    </location>
</feature>
<proteinExistence type="inferred from homology"/>
<dbReference type="RefSeq" id="WP_131756220.1">
    <property type="nucleotide sequence ID" value="NZ_CAACUY010000013.1"/>
</dbReference>
<dbReference type="CDD" id="cd03443">
    <property type="entry name" value="PaaI_thioesterase"/>
    <property type="match status" value="1"/>
</dbReference>
<evidence type="ECO:0000256" key="2">
    <source>
        <dbReference type="ARBA" id="ARBA00022801"/>
    </source>
</evidence>
<dbReference type="Pfam" id="PF03061">
    <property type="entry name" value="4HBT"/>
    <property type="match status" value="1"/>
</dbReference>
<keyword evidence="2 4" id="KW-0378">Hydrolase</keyword>
<dbReference type="InterPro" id="IPR039298">
    <property type="entry name" value="ACOT13"/>
</dbReference>
<dbReference type="PANTHER" id="PTHR21660:SF1">
    <property type="entry name" value="ACYL-COENZYME A THIOESTERASE 13"/>
    <property type="match status" value="1"/>
</dbReference>
<evidence type="ECO:0000259" key="3">
    <source>
        <dbReference type="Pfam" id="PF03061"/>
    </source>
</evidence>
<sequence length="136" mass="14263">MSNEDFIPWRRPSPVLTALGGFQRHPTDPLRAGFTVEGPKMNARGLLHGGVIAAIGDVVIGHALAVQSDPPTPLVTVNLSCDILGTAREGEWVEVAISPTRLGRRLAAGTATFSTTRVVAAVTALFMPASEPTPAK</sequence>
<dbReference type="EMBL" id="JBHTGP010000041">
    <property type="protein sequence ID" value="MFD0692457.1"/>
    <property type="molecule type" value="Genomic_DNA"/>
</dbReference>
<dbReference type="InterPro" id="IPR029069">
    <property type="entry name" value="HotDog_dom_sf"/>
</dbReference>
<comment type="similarity">
    <text evidence="1">Belongs to the thioesterase PaaI family.</text>
</comment>
<dbReference type="EC" id="3.1.2.-" evidence="4"/>
<evidence type="ECO:0000256" key="1">
    <source>
        <dbReference type="ARBA" id="ARBA00008324"/>
    </source>
</evidence>
<dbReference type="SUPFAM" id="SSF54637">
    <property type="entry name" value="Thioesterase/thiol ester dehydrase-isomerase"/>
    <property type="match status" value="1"/>
</dbReference>
<reference evidence="5" key="1">
    <citation type="journal article" date="2019" name="Int. J. Syst. Evol. Microbiol.">
        <title>The Global Catalogue of Microorganisms (GCM) 10K type strain sequencing project: providing services to taxonomists for standard genome sequencing and annotation.</title>
        <authorList>
            <consortium name="The Broad Institute Genomics Platform"/>
            <consortium name="The Broad Institute Genome Sequencing Center for Infectious Disease"/>
            <person name="Wu L."/>
            <person name="Ma J."/>
        </authorList>
    </citation>
    <scope>NUCLEOTIDE SEQUENCE [LARGE SCALE GENOMIC DNA]</scope>
    <source>
        <strain evidence="5">JCM 9371</strain>
    </source>
</reference>
<name>A0ABW2Y2V5_9ACTN</name>
<dbReference type="Gene3D" id="3.10.129.10">
    <property type="entry name" value="Hotdog Thioesterase"/>
    <property type="match status" value="1"/>
</dbReference>
<accession>A0ABW2Y2V5</accession>
<dbReference type="PANTHER" id="PTHR21660">
    <property type="entry name" value="THIOESTERASE SUPERFAMILY MEMBER-RELATED"/>
    <property type="match status" value="1"/>
</dbReference>
<organism evidence="4 5">
    <name type="scientific">Actinomadura fibrosa</name>
    <dbReference type="NCBI Taxonomy" id="111802"/>
    <lineage>
        <taxon>Bacteria</taxon>
        <taxon>Bacillati</taxon>
        <taxon>Actinomycetota</taxon>
        <taxon>Actinomycetes</taxon>
        <taxon>Streptosporangiales</taxon>
        <taxon>Thermomonosporaceae</taxon>
        <taxon>Actinomadura</taxon>
    </lineage>
</organism>
<dbReference type="Proteomes" id="UP001597063">
    <property type="component" value="Unassembled WGS sequence"/>
</dbReference>
<protein>
    <submittedName>
        <fullName evidence="4">PaaI family thioesterase</fullName>
        <ecNumber evidence="4">3.1.2.-</ecNumber>
    </submittedName>
</protein>
<comment type="caution">
    <text evidence="4">The sequence shown here is derived from an EMBL/GenBank/DDBJ whole genome shotgun (WGS) entry which is preliminary data.</text>
</comment>
<evidence type="ECO:0000313" key="4">
    <source>
        <dbReference type="EMBL" id="MFD0692457.1"/>
    </source>
</evidence>
<evidence type="ECO:0000313" key="5">
    <source>
        <dbReference type="Proteomes" id="UP001597063"/>
    </source>
</evidence>
<dbReference type="GO" id="GO:0016787">
    <property type="term" value="F:hydrolase activity"/>
    <property type="evidence" value="ECO:0007669"/>
    <property type="project" value="UniProtKB-KW"/>
</dbReference>
<dbReference type="InterPro" id="IPR006683">
    <property type="entry name" value="Thioestr_dom"/>
</dbReference>